<evidence type="ECO:0000313" key="3">
    <source>
        <dbReference type="EMBL" id="TSC65887.1"/>
    </source>
</evidence>
<dbReference type="PANTHER" id="PTHR30336:SF20">
    <property type="entry name" value="DUF218 DOMAIN-CONTAINING PROTEIN"/>
    <property type="match status" value="1"/>
</dbReference>
<keyword evidence="1" id="KW-1133">Transmembrane helix</keyword>
<gene>
    <name evidence="3" type="ORF">G01um101477_299</name>
</gene>
<accession>A0A554JBY0</accession>
<feature type="domain" description="DUF218" evidence="2">
    <location>
        <begin position="41"/>
        <end position="164"/>
    </location>
</feature>
<dbReference type="Pfam" id="PF02698">
    <property type="entry name" value="DUF218"/>
    <property type="match status" value="1"/>
</dbReference>
<dbReference type="AlphaFoldDB" id="A0A554JBY0"/>
<dbReference type="Gene3D" id="3.40.50.620">
    <property type="entry name" value="HUPs"/>
    <property type="match status" value="1"/>
</dbReference>
<protein>
    <recommendedName>
        <fullName evidence="2">DUF218 domain-containing protein</fullName>
    </recommendedName>
</protein>
<dbReference type="InterPro" id="IPR014729">
    <property type="entry name" value="Rossmann-like_a/b/a_fold"/>
</dbReference>
<dbReference type="EMBL" id="VMFF01000023">
    <property type="protein sequence ID" value="TSC65887.1"/>
    <property type="molecule type" value="Genomic_DNA"/>
</dbReference>
<name>A0A554JBY0_9BACT</name>
<proteinExistence type="predicted"/>
<dbReference type="Proteomes" id="UP000319613">
    <property type="component" value="Unassembled WGS sequence"/>
</dbReference>
<dbReference type="PANTHER" id="PTHR30336">
    <property type="entry name" value="INNER MEMBRANE PROTEIN, PROBABLE PERMEASE"/>
    <property type="match status" value="1"/>
</dbReference>
<evidence type="ECO:0000259" key="2">
    <source>
        <dbReference type="Pfam" id="PF02698"/>
    </source>
</evidence>
<organism evidence="3 4">
    <name type="scientific">Candidatus Doudnabacteria bacterium Gr01-1014_77</name>
    <dbReference type="NCBI Taxonomy" id="2017133"/>
    <lineage>
        <taxon>Bacteria</taxon>
        <taxon>Candidatus Doudnaibacteriota</taxon>
    </lineage>
</organism>
<keyword evidence="1" id="KW-0812">Transmembrane</keyword>
<feature type="transmembrane region" description="Helical" evidence="1">
    <location>
        <begin position="9"/>
        <end position="28"/>
    </location>
</feature>
<sequence length="202" mass="22657">MFRKITKYLIYLIAIAGALYIGALVYILSFSIKPNIPEHADAILVLGAKVNLDNSPSDPLYERTNEAVKLYAQNKADYIITTGGVGLGSAPEASISALVAEEKGVPKDKILTDKNSHNTFQNVDEGKKIANEYNIKSVIVISDRYHVARGVLFARHLGFNPVYWDYPDFGYYKKELLIQNYAREALAILFYVPKIYLTKALY</sequence>
<keyword evidence="1" id="KW-0472">Membrane</keyword>
<comment type="caution">
    <text evidence="3">The sequence shown here is derived from an EMBL/GenBank/DDBJ whole genome shotgun (WGS) entry which is preliminary data.</text>
</comment>
<reference evidence="3 4" key="1">
    <citation type="submission" date="2017-07" db="EMBL/GenBank/DDBJ databases">
        <title>Mechanisms for carbon and nitrogen cycling indicate functional differentiation within the Candidate Phyla Radiation.</title>
        <authorList>
            <person name="Danczak R.E."/>
            <person name="Johnston M.D."/>
            <person name="Kenah C."/>
            <person name="Slattery M."/>
            <person name="Wrighton K.C."/>
            <person name="Wilkins M.J."/>
        </authorList>
    </citation>
    <scope>NUCLEOTIDE SEQUENCE [LARGE SCALE GENOMIC DNA]</scope>
    <source>
        <strain evidence="3">Gr01-1014_77</strain>
    </source>
</reference>
<dbReference type="CDD" id="cd06259">
    <property type="entry name" value="YdcF-like"/>
    <property type="match status" value="1"/>
</dbReference>
<dbReference type="GO" id="GO:0005886">
    <property type="term" value="C:plasma membrane"/>
    <property type="evidence" value="ECO:0007669"/>
    <property type="project" value="TreeGrafter"/>
</dbReference>
<evidence type="ECO:0000256" key="1">
    <source>
        <dbReference type="SAM" id="Phobius"/>
    </source>
</evidence>
<dbReference type="InterPro" id="IPR003848">
    <property type="entry name" value="DUF218"/>
</dbReference>
<dbReference type="InterPro" id="IPR051599">
    <property type="entry name" value="Cell_Envelope_Assoc"/>
</dbReference>
<evidence type="ECO:0000313" key="4">
    <source>
        <dbReference type="Proteomes" id="UP000319613"/>
    </source>
</evidence>